<accession>A0A931GWR6</accession>
<keyword evidence="1" id="KW-0808">Transferase</keyword>
<evidence type="ECO:0000256" key="7">
    <source>
        <dbReference type="ARBA" id="ARBA00048696"/>
    </source>
</evidence>
<dbReference type="GO" id="GO:0070733">
    <property type="term" value="F:AMPylase activity"/>
    <property type="evidence" value="ECO:0007669"/>
    <property type="project" value="UniProtKB-EC"/>
</dbReference>
<evidence type="ECO:0000256" key="5">
    <source>
        <dbReference type="ARBA" id="ARBA00034531"/>
    </source>
</evidence>
<dbReference type="Pfam" id="PF02661">
    <property type="entry name" value="Fic"/>
    <property type="match status" value="1"/>
</dbReference>
<keyword evidence="2" id="KW-0548">Nucleotidyltransferase</keyword>
<dbReference type="RefSeq" id="WP_196825299.1">
    <property type="nucleotide sequence ID" value="NZ_CP046980.1"/>
</dbReference>
<comment type="caution">
    <text evidence="9">The sequence shown here is derived from an EMBL/GenBank/DDBJ whole genome shotgun (WGS) entry which is preliminary data.</text>
</comment>
<dbReference type="EC" id="2.7.7.108" evidence="5"/>
<evidence type="ECO:0000256" key="2">
    <source>
        <dbReference type="ARBA" id="ARBA00022695"/>
    </source>
</evidence>
<evidence type="ECO:0000256" key="4">
    <source>
        <dbReference type="ARBA" id="ARBA00022840"/>
    </source>
</evidence>
<dbReference type="Gene3D" id="1.10.3290.10">
    <property type="entry name" value="Fido-like domain"/>
    <property type="match status" value="1"/>
</dbReference>
<evidence type="ECO:0000313" key="10">
    <source>
        <dbReference type="Proteomes" id="UP000658613"/>
    </source>
</evidence>
<name>A0A931GWR6_9CORY</name>
<dbReference type="SUPFAM" id="SSF140931">
    <property type="entry name" value="Fic-like"/>
    <property type="match status" value="1"/>
</dbReference>
<dbReference type="PANTHER" id="PTHR39560:SF1">
    <property type="entry name" value="PROTEIN ADENYLYLTRANSFERASE FIC-RELATED"/>
    <property type="match status" value="1"/>
</dbReference>
<dbReference type="InterPro" id="IPR003812">
    <property type="entry name" value="Fido"/>
</dbReference>
<evidence type="ECO:0000256" key="1">
    <source>
        <dbReference type="ARBA" id="ARBA00022679"/>
    </source>
</evidence>
<dbReference type="PROSITE" id="PS51459">
    <property type="entry name" value="FIDO"/>
    <property type="match status" value="1"/>
</dbReference>
<evidence type="ECO:0000259" key="8">
    <source>
        <dbReference type="PROSITE" id="PS51459"/>
    </source>
</evidence>
<comment type="catalytic activity">
    <reaction evidence="6">
        <text>L-threonyl-[protein] + ATP = 3-O-(5'-adenylyl)-L-threonyl-[protein] + diphosphate</text>
        <dbReference type="Rhea" id="RHEA:54292"/>
        <dbReference type="Rhea" id="RHEA-COMP:11060"/>
        <dbReference type="Rhea" id="RHEA-COMP:13847"/>
        <dbReference type="ChEBI" id="CHEBI:30013"/>
        <dbReference type="ChEBI" id="CHEBI:30616"/>
        <dbReference type="ChEBI" id="CHEBI:33019"/>
        <dbReference type="ChEBI" id="CHEBI:138113"/>
        <dbReference type="EC" id="2.7.7.108"/>
    </reaction>
</comment>
<evidence type="ECO:0000256" key="6">
    <source>
        <dbReference type="ARBA" id="ARBA00047939"/>
    </source>
</evidence>
<keyword evidence="10" id="KW-1185">Reference proteome</keyword>
<gene>
    <name evidence="9" type="ORF">IW254_001970</name>
</gene>
<dbReference type="Proteomes" id="UP000658613">
    <property type="component" value="Unassembled WGS sequence"/>
</dbReference>
<protein>
    <recommendedName>
        <fullName evidence="5">protein adenylyltransferase</fullName>
        <ecNumber evidence="5">2.7.7.108</ecNumber>
    </recommendedName>
</protein>
<proteinExistence type="predicted"/>
<dbReference type="PANTHER" id="PTHR39560">
    <property type="entry name" value="PROTEIN ADENYLYLTRANSFERASE FIC-RELATED"/>
    <property type="match status" value="1"/>
</dbReference>
<comment type="catalytic activity">
    <reaction evidence="7">
        <text>L-tyrosyl-[protein] + ATP = O-(5'-adenylyl)-L-tyrosyl-[protein] + diphosphate</text>
        <dbReference type="Rhea" id="RHEA:54288"/>
        <dbReference type="Rhea" id="RHEA-COMP:10136"/>
        <dbReference type="Rhea" id="RHEA-COMP:13846"/>
        <dbReference type="ChEBI" id="CHEBI:30616"/>
        <dbReference type="ChEBI" id="CHEBI:33019"/>
        <dbReference type="ChEBI" id="CHEBI:46858"/>
        <dbReference type="ChEBI" id="CHEBI:83624"/>
        <dbReference type="EC" id="2.7.7.108"/>
    </reaction>
</comment>
<dbReference type="AlphaFoldDB" id="A0A931GWR6"/>
<sequence>MPRKQDAAPENFFGIEDARDLELIAGELSGRRLFELESGPPLREFTRESLIEVHRHLLQDVYPWAGQIRSTEVGAMGLMMCRAEFVEDELGRVMRRIQKQPPSTADLNMADATIADHWCELTIVHPFRDGNSRTQRYFFDQMFRAAGWVVDWTQVNASHAHAARYVGAATADASFLAQLLLPAVYPVDALPPTGEGSLRKTQGHRDSNSAEIFQHMMQFRRDHPAAPWEPPTST</sequence>
<keyword evidence="4" id="KW-0067">ATP-binding</keyword>
<dbReference type="InterPro" id="IPR036597">
    <property type="entry name" value="Fido-like_dom_sf"/>
</dbReference>
<feature type="domain" description="Fido" evidence="8">
    <location>
        <begin position="45"/>
        <end position="186"/>
    </location>
</feature>
<evidence type="ECO:0000313" key="9">
    <source>
        <dbReference type="EMBL" id="MBG6123001.1"/>
    </source>
</evidence>
<reference evidence="9" key="1">
    <citation type="submission" date="2020-11" db="EMBL/GenBank/DDBJ databases">
        <title>Sequencing the genomes of 1000 actinobacteria strains.</title>
        <authorList>
            <person name="Klenk H.-P."/>
        </authorList>
    </citation>
    <scope>NUCLEOTIDE SEQUENCE</scope>
    <source>
        <strain evidence="9">DSM 45632</strain>
    </source>
</reference>
<dbReference type="GO" id="GO:0005524">
    <property type="term" value="F:ATP binding"/>
    <property type="evidence" value="ECO:0007669"/>
    <property type="project" value="UniProtKB-KW"/>
</dbReference>
<dbReference type="GO" id="GO:0051302">
    <property type="term" value="P:regulation of cell division"/>
    <property type="evidence" value="ECO:0007669"/>
    <property type="project" value="TreeGrafter"/>
</dbReference>
<keyword evidence="3" id="KW-0547">Nucleotide-binding</keyword>
<organism evidence="9 10">
    <name type="scientific">Corynebacterium aquatimens</name>
    <dbReference type="NCBI Taxonomy" id="1190508"/>
    <lineage>
        <taxon>Bacteria</taxon>
        <taxon>Bacillati</taxon>
        <taxon>Actinomycetota</taxon>
        <taxon>Actinomycetes</taxon>
        <taxon>Mycobacteriales</taxon>
        <taxon>Corynebacteriaceae</taxon>
        <taxon>Corynebacterium</taxon>
    </lineage>
</organism>
<evidence type="ECO:0000256" key="3">
    <source>
        <dbReference type="ARBA" id="ARBA00022741"/>
    </source>
</evidence>
<dbReference type="EMBL" id="JADOUE010000001">
    <property type="protein sequence ID" value="MBG6123001.1"/>
    <property type="molecule type" value="Genomic_DNA"/>
</dbReference>